<name>A0A2V3UJC6_9HYPH</name>
<dbReference type="InterPro" id="IPR047142">
    <property type="entry name" value="OryJ/VirC-like"/>
</dbReference>
<proteinExistence type="predicted"/>
<dbReference type="EMBL" id="QJJK01000001">
    <property type="protein sequence ID" value="PXW64394.1"/>
    <property type="molecule type" value="Genomic_DNA"/>
</dbReference>
<dbReference type="PANTHER" id="PTHR36156">
    <property type="entry name" value="SLR2101 PROTEIN"/>
    <property type="match status" value="1"/>
</dbReference>
<evidence type="ECO:0000313" key="2">
    <source>
        <dbReference type="EMBL" id="PXW64394.1"/>
    </source>
</evidence>
<feature type="domain" description="Cupin type-2" evidence="1">
    <location>
        <begin position="114"/>
        <end position="166"/>
    </location>
</feature>
<dbReference type="RefSeq" id="WP_110372483.1">
    <property type="nucleotide sequence ID" value="NZ_CAKNFM010000006.1"/>
</dbReference>
<gene>
    <name evidence="2" type="ORF">C7450_101149</name>
</gene>
<accession>A0A2V3UJC6</accession>
<dbReference type="SUPFAM" id="SSF51182">
    <property type="entry name" value="RmlC-like cupins"/>
    <property type="match status" value="1"/>
</dbReference>
<organism evidence="2 3">
    <name type="scientific">Chelatococcus asaccharovorans</name>
    <dbReference type="NCBI Taxonomy" id="28210"/>
    <lineage>
        <taxon>Bacteria</taxon>
        <taxon>Pseudomonadati</taxon>
        <taxon>Pseudomonadota</taxon>
        <taxon>Alphaproteobacteria</taxon>
        <taxon>Hyphomicrobiales</taxon>
        <taxon>Chelatococcaceae</taxon>
        <taxon>Chelatococcus</taxon>
    </lineage>
</organism>
<dbReference type="InterPro" id="IPR011051">
    <property type="entry name" value="RmlC_Cupin_sf"/>
</dbReference>
<dbReference type="InterPro" id="IPR014710">
    <property type="entry name" value="RmlC-like_jellyroll"/>
</dbReference>
<dbReference type="Gene3D" id="2.60.120.10">
    <property type="entry name" value="Jelly Rolls"/>
    <property type="match status" value="1"/>
</dbReference>
<dbReference type="PANTHER" id="PTHR36156:SF2">
    <property type="entry name" value="CUPIN TYPE-2 DOMAIN-CONTAINING PROTEIN"/>
    <property type="match status" value="1"/>
</dbReference>
<dbReference type="Pfam" id="PF07883">
    <property type="entry name" value="Cupin_2"/>
    <property type="match status" value="1"/>
</dbReference>
<evidence type="ECO:0000259" key="1">
    <source>
        <dbReference type="Pfam" id="PF07883"/>
    </source>
</evidence>
<evidence type="ECO:0000313" key="3">
    <source>
        <dbReference type="Proteomes" id="UP000248021"/>
    </source>
</evidence>
<dbReference type="Proteomes" id="UP000248021">
    <property type="component" value="Unassembled WGS sequence"/>
</dbReference>
<sequence>MAKLKRYVVGPDAGGRSAVLMTEATNVQESPGFFWRATLWSTREVPVDNSLADDRGLDLKSREPFPGGMLFRALEIPPDAEDKSAHRKRLLEFNLEVEQKHAPSDEDLQRHPSMHRTDTLDCIVCVKGEIYLVTDVEEVLMTAGDTVVIRGTNHAWSNRSSAPALLVGCMIDAAPAHKETSK</sequence>
<dbReference type="InterPro" id="IPR013096">
    <property type="entry name" value="Cupin_2"/>
</dbReference>
<comment type="caution">
    <text evidence="2">The sequence shown here is derived from an EMBL/GenBank/DDBJ whole genome shotgun (WGS) entry which is preliminary data.</text>
</comment>
<dbReference type="CDD" id="cd02231">
    <property type="entry name" value="cupin_BLL6423-like"/>
    <property type="match status" value="1"/>
</dbReference>
<protein>
    <recommendedName>
        <fullName evidence="1">Cupin type-2 domain-containing protein</fullName>
    </recommendedName>
</protein>
<dbReference type="AlphaFoldDB" id="A0A2V3UJC6"/>
<dbReference type="OrthoDB" id="713485at2"/>
<keyword evidence="3" id="KW-1185">Reference proteome</keyword>
<reference evidence="2 3" key="1">
    <citation type="submission" date="2018-05" db="EMBL/GenBank/DDBJ databases">
        <title>Genomic Encyclopedia of Type Strains, Phase IV (KMG-IV): sequencing the most valuable type-strain genomes for metagenomic binning, comparative biology and taxonomic classification.</title>
        <authorList>
            <person name="Goeker M."/>
        </authorList>
    </citation>
    <scope>NUCLEOTIDE SEQUENCE [LARGE SCALE GENOMIC DNA]</scope>
    <source>
        <strain evidence="2 3">DSM 6462</strain>
    </source>
</reference>